<organism evidence="1 2">
    <name type="scientific">Vespula pensylvanica</name>
    <name type="common">Western yellow jacket</name>
    <name type="synonym">Wasp</name>
    <dbReference type="NCBI Taxonomy" id="30213"/>
    <lineage>
        <taxon>Eukaryota</taxon>
        <taxon>Metazoa</taxon>
        <taxon>Ecdysozoa</taxon>
        <taxon>Arthropoda</taxon>
        <taxon>Hexapoda</taxon>
        <taxon>Insecta</taxon>
        <taxon>Pterygota</taxon>
        <taxon>Neoptera</taxon>
        <taxon>Endopterygota</taxon>
        <taxon>Hymenoptera</taxon>
        <taxon>Apocrita</taxon>
        <taxon>Aculeata</taxon>
        <taxon>Vespoidea</taxon>
        <taxon>Vespidae</taxon>
        <taxon>Vespinae</taxon>
        <taxon>Vespula</taxon>
    </lineage>
</organism>
<dbReference type="AlphaFoldDB" id="A0A834JTI0"/>
<dbReference type="EMBL" id="JACSDY010000021">
    <property type="protein sequence ID" value="KAF7394146.1"/>
    <property type="molecule type" value="Genomic_DNA"/>
</dbReference>
<gene>
    <name evidence="1" type="ORF">H0235_016741</name>
</gene>
<accession>A0A834JTI0</accession>
<keyword evidence="2" id="KW-1185">Reference proteome</keyword>
<evidence type="ECO:0000313" key="2">
    <source>
        <dbReference type="Proteomes" id="UP000600918"/>
    </source>
</evidence>
<name>A0A834JTI0_VESPE</name>
<protein>
    <submittedName>
        <fullName evidence="1">Uncharacterized protein</fullName>
    </submittedName>
</protein>
<proteinExistence type="predicted"/>
<dbReference type="Proteomes" id="UP000600918">
    <property type="component" value="Unassembled WGS sequence"/>
</dbReference>
<sequence>MRKDEPDFTKATTLRYHDFDVGDGSRKADVLDVARACLYDRVYEGTTTKGSFELSTQWFPNLQPSGVGLSQLPETRSNLRTSAAFVFIHSILRRVSSNGGPRPK</sequence>
<reference evidence="1" key="1">
    <citation type="journal article" date="2020" name="G3 (Bethesda)">
        <title>High-Quality Assemblies for Three Invasive Social Wasps from the &lt;i&gt;Vespula&lt;/i&gt; Genus.</title>
        <authorList>
            <person name="Harrop T.W.R."/>
            <person name="Guhlin J."/>
            <person name="McLaughlin G.M."/>
            <person name="Permina E."/>
            <person name="Stockwell P."/>
            <person name="Gilligan J."/>
            <person name="Le Lec M.F."/>
            <person name="Gruber M.A.M."/>
            <person name="Quinn O."/>
            <person name="Lovegrove M."/>
            <person name="Duncan E.J."/>
            <person name="Remnant E.J."/>
            <person name="Van Eeckhoven J."/>
            <person name="Graham B."/>
            <person name="Knapp R.A."/>
            <person name="Langford K.W."/>
            <person name="Kronenberg Z."/>
            <person name="Press M.O."/>
            <person name="Eacker S.M."/>
            <person name="Wilson-Rankin E.E."/>
            <person name="Purcell J."/>
            <person name="Lester P.J."/>
            <person name="Dearden P.K."/>
        </authorList>
    </citation>
    <scope>NUCLEOTIDE SEQUENCE</scope>
    <source>
        <strain evidence="1">Volc-1</strain>
    </source>
</reference>
<evidence type="ECO:0000313" key="1">
    <source>
        <dbReference type="EMBL" id="KAF7394146.1"/>
    </source>
</evidence>
<comment type="caution">
    <text evidence="1">The sequence shown here is derived from an EMBL/GenBank/DDBJ whole genome shotgun (WGS) entry which is preliminary data.</text>
</comment>